<keyword evidence="4 5" id="KW-0648">Protein biosynthesis</keyword>
<dbReference type="GO" id="GO:0033290">
    <property type="term" value="C:eukaryotic 48S preinitiation complex"/>
    <property type="evidence" value="ECO:0007669"/>
    <property type="project" value="UniProtKB-UniRule"/>
</dbReference>
<protein>
    <recommendedName>
        <fullName evidence="5">Eukaryotic translation initiation factor 3 subunit G</fullName>
        <shortName evidence="5">eIF3g</shortName>
    </recommendedName>
    <alternativeName>
        <fullName evidence="5">Eukaryotic translation initiation factor 3 RNA-binding subunit</fullName>
        <shortName evidence="5">eIF-3 RNA-binding subunit</shortName>
    </alternativeName>
    <alternativeName>
        <fullName evidence="5">Translation initiation factor eIF3 p33 subunit homolog</fullName>
        <shortName evidence="5">eIF3 p33 homolog</shortName>
    </alternativeName>
</protein>
<evidence type="ECO:0000313" key="9">
    <source>
        <dbReference type="EMBL" id="OCL05818.1"/>
    </source>
</evidence>
<evidence type="ECO:0000256" key="3">
    <source>
        <dbReference type="ARBA" id="ARBA00022884"/>
    </source>
</evidence>
<feature type="region of interest" description="Disordered" evidence="7">
    <location>
        <begin position="70"/>
        <end position="90"/>
    </location>
</feature>
<proteinExistence type="inferred from homology"/>
<keyword evidence="10" id="KW-1185">Reference proteome</keyword>
<comment type="similarity">
    <text evidence="5">Belongs to the eIF-3 subunit G family.</text>
</comment>
<evidence type="ECO:0000256" key="6">
    <source>
        <dbReference type="PROSITE-ProRule" id="PRU00176"/>
    </source>
</evidence>
<evidence type="ECO:0000256" key="5">
    <source>
        <dbReference type="HAMAP-Rule" id="MF_03006"/>
    </source>
</evidence>
<feature type="domain" description="RRM" evidence="8">
    <location>
        <begin position="202"/>
        <end position="280"/>
    </location>
</feature>
<gene>
    <name evidence="5" type="primary">TIF35</name>
    <name evidence="9" type="ORF">AOQ84DRAFT_344237</name>
</gene>
<sequence length="282" mass="31384">MSRVAGRTDWAEEEDEDSIQLPQQQIIKNKDGTETIITWSIREDGKKVKTTRRIKKTVVKQVVNPRVAERKQWAKFGNEKGKPAGPQTDTTSIAENIAFRPMANWKASAEDKSEAEKKKTAMKDAKIKCRICSGDHWTTKCPFKDTMAPEGEPSAAEMDNEAQEQPGALGQGGSSYVPPHLRRGGAGAGEKMGGKYERDDLATLRVTNVSEFAEEQDLRDMFSRFGHVTRVFLAKDRETGRAKGFAFVSYADRSDAAKACEKMDGYGFGHLILRVEFAKKST</sequence>
<dbReference type="CDD" id="cd12933">
    <property type="entry name" value="eIF3G"/>
    <property type="match status" value="1"/>
</dbReference>
<dbReference type="AlphaFoldDB" id="A0A8E2EWW4"/>
<evidence type="ECO:0000313" key="10">
    <source>
        <dbReference type="Proteomes" id="UP000250140"/>
    </source>
</evidence>
<dbReference type="EMBL" id="KV750201">
    <property type="protein sequence ID" value="OCL05818.1"/>
    <property type="molecule type" value="Genomic_DNA"/>
</dbReference>
<feature type="compositionally biased region" description="Basic and acidic residues" evidence="7">
    <location>
        <begin position="70"/>
        <end position="82"/>
    </location>
</feature>
<dbReference type="PROSITE" id="PS50102">
    <property type="entry name" value="RRM"/>
    <property type="match status" value="1"/>
</dbReference>
<reference evidence="9 10" key="1">
    <citation type="journal article" date="2016" name="Nat. Commun.">
        <title>Ectomycorrhizal ecology is imprinted in the genome of the dominant symbiotic fungus Cenococcum geophilum.</title>
        <authorList>
            <consortium name="DOE Joint Genome Institute"/>
            <person name="Peter M."/>
            <person name="Kohler A."/>
            <person name="Ohm R.A."/>
            <person name="Kuo A."/>
            <person name="Krutzmann J."/>
            <person name="Morin E."/>
            <person name="Arend M."/>
            <person name="Barry K.W."/>
            <person name="Binder M."/>
            <person name="Choi C."/>
            <person name="Clum A."/>
            <person name="Copeland A."/>
            <person name="Grisel N."/>
            <person name="Haridas S."/>
            <person name="Kipfer T."/>
            <person name="LaButti K."/>
            <person name="Lindquist E."/>
            <person name="Lipzen A."/>
            <person name="Maire R."/>
            <person name="Meier B."/>
            <person name="Mihaltcheva S."/>
            <person name="Molinier V."/>
            <person name="Murat C."/>
            <person name="Poggeler S."/>
            <person name="Quandt C.A."/>
            <person name="Sperisen C."/>
            <person name="Tritt A."/>
            <person name="Tisserant E."/>
            <person name="Crous P.W."/>
            <person name="Henrissat B."/>
            <person name="Nehls U."/>
            <person name="Egli S."/>
            <person name="Spatafora J.W."/>
            <person name="Grigoriev I.V."/>
            <person name="Martin F.M."/>
        </authorList>
    </citation>
    <scope>NUCLEOTIDE SEQUENCE [LARGE SCALE GENOMIC DNA]</scope>
    <source>
        <strain evidence="9 10">CBS 207.34</strain>
    </source>
</reference>
<dbReference type="InterPro" id="IPR034240">
    <property type="entry name" value="eIF3G_RRM"/>
</dbReference>
<dbReference type="CDD" id="cd12408">
    <property type="entry name" value="RRM_eIF3G_like"/>
    <property type="match status" value="1"/>
</dbReference>
<comment type="subunit">
    <text evidence="5">Component of the eukaryotic translation initiation factor 3 (eIF-3) complex.</text>
</comment>
<accession>A0A8E2EWW4</accession>
<dbReference type="Pfam" id="PF12353">
    <property type="entry name" value="eIF3g"/>
    <property type="match status" value="1"/>
</dbReference>
<dbReference type="FunFam" id="3.30.70.330:FF:000328">
    <property type="entry name" value="Eukaryotic translation initiation factor 3 subunit G"/>
    <property type="match status" value="1"/>
</dbReference>
<evidence type="ECO:0000256" key="1">
    <source>
        <dbReference type="ARBA" id="ARBA00022490"/>
    </source>
</evidence>
<dbReference type="HAMAP" id="MF_03006">
    <property type="entry name" value="eIF3g"/>
    <property type="match status" value="1"/>
</dbReference>
<organism evidence="9 10">
    <name type="scientific">Glonium stellatum</name>
    <dbReference type="NCBI Taxonomy" id="574774"/>
    <lineage>
        <taxon>Eukaryota</taxon>
        <taxon>Fungi</taxon>
        <taxon>Dikarya</taxon>
        <taxon>Ascomycota</taxon>
        <taxon>Pezizomycotina</taxon>
        <taxon>Dothideomycetes</taxon>
        <taxon>Pleosporomycetidae</taxon>
        <taxon>Gloniales</taxon>
        <taxon>Gloniaceae</taxon>
        <taxon>Glonium</taxon>
    </lineage>
</organism>
<comment type="subcellular location">
    <subcellularLocation>
        <location evidence="5">Cytoplasm</location>
    </subcellularLocation>
</comment>
<dbReference type="GO" id="GO:0005852">
    <property type="term" value="C:eukaryotic translation initiation factor 3 complex"/>
    <property type="evidence" value="ECO:0007669"/>
    <property type="project" value="UniProtKB-UniRule"/>
</dbReference>
<comment type="function">
    <text evidence="5">RNA-binding component of the eukaryotic translation initiation factor 3 (eIF-3) complex, which is involved in protein synthesis of a specialized repertoire of mRNAs and, together with other initiation factors, stimulates binding of mRNA and methionyl-tRNAi to the 40S ribosome. The eIF-3 complex specifically targets and initiates translation of a subset of mRNAs involved in cell proliferation. This subunit can bind 18S rRNA.</text>
</comment>
<dbReference type="OrthoDB" id="639027at2759"/>
<dbReference type="GO" id="GO:0001732">
    <property type="term" value="P:formation of cytoplasmic translation initiation complex"/>
    <property type="evidence" value="ECO:0007669"/>
    <property type="project" value="UniProtKB-UniRule"/>
</dbReference>
<dbReference type="Proteomes" id="UP000250140">
    <property type="component" value="Unassembled WGS sequence"/>
</dbReference>
<dbReference type="SUPFAM" id="SSF54928">
    <property type="entry name" value="RNA-binding domain, RBD"/>
    <property type="match status" value="1"/>
</dbReference>
<dbReference type="InterPro" id="IPR012677">
    <property type="entry name" value="Nucleotide-bd_a/b_plait_sf"/>
</dbReference>
<dbReference type="PIRSF" id="PIRSF037949">
    <property type="entry name" value="Transl_init_eIF-3_RNA-bind"/>
    <property type="match status" value="1"/>
</dbReference>
<keyword evidence="2 5" id="KW-0396">Initiation factor</keyword>
<feature type="region of interest" description="Disordered" evidence="7">
    <location>
        <begin position="148"/>
        <end position="192"/>
    </location>
</feature>
<dbReference type="InterPro" id="IPR024675">
    <property type="entry name" value="eIF3g_N"/>
</dbReference>
<evidence type="ECO:0000256" key="4">
    <source>
        <dbReference type="ARBA" id="ARBA00022917"/>
    </source>
</evidence>
<dbReference type="InterPro" id="IPR035979">
    <property type="entry name" value="RBD_domain_sf"/>
</dbReference>
<dbReference type="SMART" id="SM00360">
    <property type="entry name" value="RRM"/>
    <property type="match status" value="1"/>
</dbReference>
<dbReference type="Pfam" id="PF00076">
    <property type="entry name" value="RRM_1"/>
    <property type="match status" value="1"/>
</dbReference>
<dbReference type="InterPro" id="IPR017334">
    <property type="entry name" value="eIF3_g"/>
</dbReference>
<evidence type="ECO:0000256" key="7">
    <source>
        <dbReference type="SAM" id="MobiDB-lite"/>
    </source>
</evidence>
<keyword evidence="1 5" id="KW-0963">Cytoplasm</keyword>
<dbReference type="PANTHER" id="PTHR10352">
    <property type="entry name" value="EUKARYOTIC TRANSLATION INITIATION FACTOR 3 SUBUNIT G"/>
    <property type="match status" value="1"/>
</dbReference>
<name>A0A8E2EWW4_9PEZI</name>
<dbReference type="GO" id="GO:0003743">
    <property type="term" value="F:translation initiation factor activity"/>
    <property type="evidence" value="ECO:0007669"/>
    <property type="project" value="UniProtKB-UniRule"/>
</dbReference>
<evidence type="ECO:0000259" key="8">
    <source>
        <dbReference type="PROSITE" id="PS50102"/>
    </source>
</evidence>
<dbReference type="Gene3D" id="3.30.70.330">
    <property type="match status" value="1"/>
</dbReference>
<feature type="region of interest" description="Disordered" evidence="7">
    <location>
        <begin position="1"/>
        <end position="26"/>
    </location>
</feature>
<dbReference type="GO" id="GO:0003723">
    <property type="term" value="F:RNA binding"/>
    <property type="evidence" value="ECO:0007669"/>
    <property type="project" value="UniProtKB-UniRule"/>
</dbReference>
<dbReference type="InterPro" id="IPR000504">
    <property type="entry name" value="RRM_dom"/>
</dbReference>
<dbReference type="GO" id="GO:0016282">
    <property type="term" value="C:eukaryotic 43S preinitiation complex"/>
    <property type="evidence" value="ECO:0007669"/>
    <property type="project" value="UniProtKB-UniRule"/>
</dbReference>
<keyword evidence="3 6" id="KW-0694">RNA-binding</keyword>
<evidence type="ECO:0000256" key="2">
    <source>
        <dbReference type="ARBA" id="ARBA00022540"/>
    </source>
</evidence>